<dbReference type="EMBL" id="GBEZ01003827">
    <property type="protein sequence ID" value="JAC81339.1"/>
    <property type="molecule type" value="Transcribed_RNA"/>
</dbReference>
<evidence type="ECO:0000313" key="2">
    <source>
        <dbReference type="EMBL" id="JAC81339.1"/>
    </source>
</evidence>
<proteinExistence type="predicted"/>
<sequence>MTRPERSVRPGRMAAGGEAEMRVAQCLGPGRRGLLPVAEGILPMLKPLSLLLPGPGLVWRATALLWATPPRRFSGPLPTHTGTINTPVRLPDQTPVRHRGFA</sequence>
<accession>A0A061SE47</accession>
<feature type="non-terminal residue" evidence="2">
    <location>
        <position position="102"/>
    </location>
</feature>
<name>A0A061SE47_9CHLO</name>
<dbReference type="AlphaFoldDB" id="A0A061SE47"/>
<protein>
    <submittedName>
        <fullName evidence="2">Uncharacterized protein</fullName>
    </submittedName>
</protein>
<gene>
    <name evidence="2" type="ORF">TSPGSL018_8165</name>
</gene>
<evidence type="ECO:0000256" key="1">
    <source>
        <dbReference type="SAM" id="MobiDB-lite"/>
    </source>
</evidence>
<reference evidence="2" key="1">
    <citation type="submission" date="2014-05" db="EMBL/GenBank/DDBJ databases">
        <title>The transcriptome of the halophilic microalga Tetraselmis sp. GSL018 isolated from the Great Salt Lake, Utah.</title>
        <authorList>
            <person name="Jinkerson R.E."/>
            <person name="D'Adamo S."/>
            <person name="Posewitz M.C."/>
        </authorList>
    </citation>
    <scope>NUCLEOTIDE SEQUENCE</scope>
    <source>
        <strain evidence="2">GSL018</strain>
    </source>
</reference>
<organism evidence="2">
    <name type="scientific">Tetraselmis sp. GSL018</name>
    <dbReference type="NCBI Taxonomy" id="582737"/>
    <lineage>
        <taxon>Eukaryota</taxon>
        <taxon>Viridiplantae</taxon>
        <taxon>Chlorophyta</taxon>
        <taxon>core chlorophytes</taxon>
        <taxon>Chlorodendrophyceae</taxon>
        <taxon>Chlorodendrales</taxon>
        <taxon>Chlorodendraceae</taxon>
        <taxon>Tetraselmis</taxon>
    </lineage>
</organism>
<feature type="region of interest" description="Disordered" evidence="1">
    <location>
        <begin position="72"/>
        <end position="102"/>
    </location>
</feature>